<keyword evidence="1" id="KW-0732">Signal</keyword>
<sequence length="230" mass="25308">MIVTILKVAASAATVTLAGSCGRNMLQAFELRNSDNLPDLSIQKLPSTDHAMKTVEDLHSLNRLELLSLFSSGEIPIDLSDIEGEWEGELLDNNGAIMTTVSNIMTNGFFALGPGRTWNGKRFENNGVTGVNRFFTQKENRGDTKIRFDVSIEESKLNPGKPCIQLKYFNHQSPISPWKTMVDELRMVPGTKEVLLGMGSMAWSGGSANSAPFCLRRLPKPSKDSAMEEL</sequence>
<gene>
    <name evidence="2" type="ORF">CYCCA115_LOCUS22369</name>
</gene>
<dbReference type="Proteomes" id="UP001295423">
    <property type="component" value="Unassembled WGS sequence"/>
</dbReference>
<proteinExistence type="predicted"/>
<keyword evidence="3" id="KW-1185">Reference proteome</keyword>
<feature type="signal peptide" evidence="1">
    <location>
        <begin position="1"/>
        <end position="18"/>
    </location>
</feature>
<dbReference type="EMBL" id="CAKOGP040002313">
    <property type="protein sequence ID" value="CAJ1966786.1"/>
    <property type="molecule type" value="Genomic_DNA"/>
</dbReference>
<reference evidence="2" key="1">
    <citation type="submission" date="2023-08" db="EMBL/GenBank/DDBJ databases">
        <authorList>
            <person name="Audoor S."/>
            <person name="Bilcke G."/>
        </authorList>
    </citation>
    <scope>NUCLEOTIDE SEQUENCE</scope>
</reference>
<name>A0AAD2GAE6_9STRA</name>
<feature type="chain" id="PRO_5042015262" description="NADH:ubiquinone oxidoreductase intermediate-associated protein 30 domain-containing protein" evidence="1">
    <location>
        <begin position="19"/>
        <end position="230"/>
    </location>
</feature>
<evidence type="ECO:0008006" key="4">
    <source>
        <dbReference type="Google" id="ProtNLM"/>
    </source>
</evidence>
<dbReference type="AlphaFoldDB" id="A0AAD2GAE6"/>
<accession>A0AAD2GAE6</accession>
<organism evidence="2 3">
    <name type="scientific">Cylindrotheca closterium</name>
    <dbReference type="NCBI Taxonomy" id="2856"/>
    <lineage>
        <taxon>Eukaryota</taxon>
        <taxon>Sar</taxon>
        <taxon>Stramenopiles</taxon>
        <taxon>Ochrophyta</taxon>
        <taxon>Bacillariophyta</taxon>
        <taxon>Bacillariophyceae</taxon>
        <taxon>Bacillariophycidae</taxon>
        <taxon>Bacillariales</taxon>
        <taxon>Bacillariaceae</taxon>
        <taxon>Cylindrotheca</taxon>
    </lineage>
</organism>
<evidence type="ECO:0000256" key="1">
    <source>
        <dbReference type="SAM" id="SignalP"/>
    </source>
</evidence>
<comment type="caution">
    <text evidence="2">The sequence shown here is derived from an EMBL/GenBank/DDBJ whole genome shotgun (WGS) entry which is preliminary data.</text>
</comment>
<protein>
    <recommendedName>
        <fullName evidence="4">NADH:ubiquinone oxidoreductase intermediate-associated protein 30 domain-containing protein</fullName>
    </recommendedName>
</protein>
<evidence type="ECO:0000313" key="2">
    <source>
        <dbReference type="EMBL" id="CAJ1966786.1"/>
    </source>
</evidence>
<evidence type="ECO:0000313" key="3">
    <source>
        <dbReference type="Proteomes" id="UP001295423"/>
    </source>
</evidence>
<dbReference type="PROSITE" id="PS51257">
    <property type="entry name" value="PROKAR_LIPOPROTEIN"/>
    <property type="match status" value="1"/>
</dbReference>